<proteinExistence type="predicted"/>
<dbReference type="Pfam" id="PF00561">
    <property type="entry name" value="Abhydrolase_1"/>
    <property type="match status" value="1"/>
</dbReference>
<accession>A0A9D7LP48</accession>
<dbReference type="PANTHER" id="PTHR43798">
    <property type="entry name" value="MONOACYLGLYCEROL LIPASE"/>
    <property type="match status" value="1"/>
</dbReference>
<feature type="region of interest" description="Disordered" evidence="1">
    <location>
        <begin position="190"/>
        <end position="242"/>
    </location>
</feature>
<evidence type="ECO:0000256" key="1">
    <source>
        <dbReference type="SAM" id="MobiDB-lite"/>
    </source>
</evidence>
<gene>
    <name evidence="3" type="ORF">IPN75_03560</name>
</gene>
<feature type="compositionally biased region" description="Basic and acidic residues" evidence="1">
    <location>
        <begin position="217"/>
        <end position="228"/>
    </location>
</feature>
<comment type="caution">
    <text evidence="3">The sequence shown here is derived from an EMBL/GenBank/DDBJ whole genome shotgun (WGS) entry which is preliminary data.</text>
</comment>
<keyword evidence="3" id="KW-0378">Hydrolase</keyword>
<organism evidence="3 4">
    <name type="scientific">Candidatus Dechloromonas phosphorivorans</name>
    <dbReference type="NCBI Taxonomy" id="2899244"/>
    <lineage>
        <taxon>Bacteria</taxon>
        <taxon>Pseudomonadati</taxon>
        <taxon>Pseudomonadota</taxon>
        <taxon>Betaproteobacteria</taxon>
        <taxon>Rhodocyclales</taxon>
        <taxon>Azonexaceae</taxon>
        <taxon>Dechloromonas</taxon>
    </lineage>
</organism>
<dbReference type="AlphaFoldDB" id="A0A9D7LP48"/>
<reference evidence="3" key="1">
    <citation type="submission" date="2020-10" db="EMBL/GenBank/DDBJ databases">
        <title>Connecting structure to function with the recovery of over 1000 high-quality activated sludge metagenome-assembled genomes encoding full-length rRNA genes using long-read sequencing.</title>
        <authorList>
            <person name="Singleton C.M."/>
            <person name="Petriglieri F."/>
            <person name="Kristensen J.M."/>
            <person name="Kirkegaard R.H."/>
            <person name="Michaelsen T.Y."/>
            <person name="Andersen M.H."/>
            <person name="Karst S.M."/>
            <person name="Dueholm M.S."/>
            <person name="Nielsen P.H."/>
            <person name="Albertsen M."/>
        </authorList>
    </citation>
    <scope>NUCLEOTIDE SEQUENCE</scope>
    <source>
        <strain evidence="3">OdNE_18-Q3-R46-58_BAT3C.305</strain>
    </source>
</reference>
<dbReference type="Proteomes" id="UP000808146">
    <property type="component" value="Unassembled WGS sequence"/>
</dbReference>
<name>A0A9D7LP48_9RHOO</name>
<dbReference type="InterPro" id="IPR000073">
    <property type="entry name" value="AB_hydrolase_1"/>
</dbReference>
<dbReference type="GO" id="GO:0016787">
    <property type="term" value="F:hydrolase activity"/>
    <property type="evidence" value="ECO:0007669"/>
    <property type="project" value="UniProtKB-KW"/>
</dbReference>
<dbReference type="EMBL" id="JADKBR010000001">
    <property type="protein sequence ID" value="MBK8889523.1"/>
    <property type="molecule type" value="Genomic_DNA"/>
</dbReference>
<dbReference type="PANTHER" id="PTHR43798:SF33">
    <property type="entry name" value="HYDROLASE, PUTATIVE (AFU_ORTHOLOGUE AFUA_2G14860)-RELATED"/>
    <property type="match status" value="1"/>
</dbReference>
<dbReference type="InterPro" id="IPR029058">
    <property type="entry name" value="AB_hydrolase_fold"/>
</dbReference>
<dbReference type="Gene3D" id="3.40.50.1820">
    <property type="entry name" value="alpha/beta hydrolase"/>
    <property type="match status" value="1"/>
</dbReference>
<dbReference type="GO" id="GO:0016020">
    <property type="term" value="C:membrane"/>
    <property type="evidence" value="ECO:0007669"/>
    <property type="project" value="TreeGrafter"/>
</dbReference>
<feature type="domain" description="AB hydrolase-1" evidence="2">
    <location>
        <begin position="10"/>
        <end position="103"/>
    </location>
</feature>
<sequence>MNSARLEHHRPDWRGFGLSDWLSRPYFFAEHIGDLEPSSTAMRRKGKVRIAGHSMGGIIACLYAGIRPERIESLVSLEGFGIAPHAPEMAPERYQQWLDTLQRPPHMHVYQDRAAFARRLLHTDRFLTPERAEFLQAPRPHRRRRKQGRPAPPWHHLERRSVAQGACPLPVPPGGIDGRLAADHLSGALGRRPRLLDHPRLRHPPRRLGSTPGLLRQPERGVDREHRPHAASRSAGRGRAADRGLVRQINRWLRSTRILRRFSGFRPAPAGPAPGLTGGVNRDGDDELRGLVAGMNGNGAAVRGDDRAGDGQPQSAALVVRAQANEAIEDRAECVGGIGGPELVTVMTANSG</sequence>
<feature type="compositionally biased region" description="Basic residues" evidence="1">
    <location>
        <begin position="139"/>
        <end position="148"/>
    </location>
</feature>
<evidence type="ECO:0000313" key="3">
    <source>
        <dbReference type="EMBL" id="MBK8889523.1"/>
    </source>
</evidence>
<dbReference type="InterPro" id="IPR050266">
    <property type="entry name" value="AB_hydrolase_sf"/>
</dbReference>
<evidence type="ECO:0000313" key="4">
    <source>
        <dbReference type="Proteomes" id="UP000808146"/>
    </source>
</evidence>
<evidence type="ECO:0000259" key="2">
    <source>
        <dbReference type="Pfam" id="PF00561"/>
    </source>
</evidence>
<dbReference type="SUPFAM" id="SSF53474">
    <property type="entry name" value="alpha/beta-Hydrolases"/>
    <property type="match status" value="1"/>
</dbReference>
<feature type="region of interest" description="Disordered" evidence="1">
    <location>
        <begin position="138"/>
        <end position="157"/>
    </location>
</feature>
<protein>
    <submittedName>
        <fullName evidence="3">Alpha/beta fold hydrolase</fullName>
    </submittedName>
</protein>